<evidence type="ECO:0000313" key="2">
    <source>
        <dbReference type="EMBL" id="CAB0018144.1"/>
    </source>
</evidence>
<feature type="compositionally biased region" description="Basic and acidic residues" evidence="1">
    <location>
        <begin position="16"/>
        <end position="43"/>
    </location>
</feature>
<dbReference type="Proteomes" id="UP000479000">
    <property type="component" value="Unassembled WGS sequence"/>
</dbReference>
<dbReference type="AlphaFoldDB" id="A0A6H5HJY2"/>
<feature type="compositionally biased region" description="Basic and acidic residues" evidence="1">
    <location>
        <begin position="90"/>
        <end position="105"/>
    </location>
</feature>
<feature type="region of interest" description="Disordered" evidence="1">
    <location>
        <begin position="1"/>
        <end position="105"/>
    </location>
</feature>
<organism evidence="2 3">
    <name type="scientific">Nesidiocoris tenuis</name>
    <dbReference type="NCBI Taxonomy" id="355587"/>
    <lineage>
        <taxon>Eukaryota</taxon>
        <taxon>Metazoa</taxon>
        <taxon>Ecdysozoa</taxon>
        <taxon>Arthropoda</taxon>
        <taxon>Hexapoda</taxon>
        <taxon>Insecta</taxon>
        <taxon>Pterygota</taxon>
        <taxon>Neoptera</taxon>
        <taxon>Paraneoptera</taxon>
        <taxon>Hemiptera</taxon>
        <taxon>Heteroptera</taxon>
        <taxon>Panheteroptera</taxon>
        <taxon>Cimicomorpha</taxon>
        <taxon>Miridae</taxon>
        <taxon>Dicyphina</taxon>
        <taxon>Nesidiocoris</taxon>
    </lineage>
</organism>
<keyword evidence="3" id="KW-1185">Reference proteome</keyword>
<evidence type="ECO:0000256" key="1">
    <source>
        <dbReference type="SAM" id="MobiDB-lite"/>
    </source>
</evidence>
<reference evidence="2 3" key="1">
    <citation type="submission" date="2020-02" db="EMBL/GenBank/DDBJ databases">
        <authorList>
            <person name="Ferguson B K."/>
        </authorList>
    </citation>
    <scope>NUCLEOTIDE SEQUENCE [LARGE SCALE GENOMIC DNA]</scope>
</reference>
<gene>
    <name evidence="2" type="ORF">NTEN_LOCUS22053</name>
</gene>
<accession>A0A6H5HJY2</accession>
<name>A0A6H5HJY2_9HEMI</name>
<dbReference type="EMBL" id="CADCXU010032276">
    <property type="protein sequence ID" value="CAB0018144.1"/>
    <property type="molecule type" value="Genomic_DNA"/>
</dbReference>
<evidence type="ECO:0000313" key="3">
    <source>
        <dbReference type="Proteomes" id="UP000479000"/>
    </source>
</evidence>
<proteinExistence type="predicted"/>
<sequence>MDSTAGGRRKGTGLRDQIRRNRRTPDTEVMHWHSQQIDDKLDPEGSFNQATQGGGLGNRREPESGGSCECKRRLTSGVSGRRHAGLLRHPQVDKQRRSGRGRPRESWRILPNSMGLQLKKYSHQERWQEVSADTTFALCRVFISTRRLQGYSGLYGLPRVIQGPT</sequence>
<protein>
    <submittedName>
        <fullName evidence="2">Uncharacterized protein</fullName>
    </submittedName>
</protein>